<dbReference type="EMBL" id="MHNZ01000035">
    <property type="protein sequence ID" value="OGZ55242.1"/>
    <property type="molecule type" value="Genomic_DNA"/>
</dbReference>
<dbReference type="Proteomes" id="UP000177954">
    <property type="component" value="Unassembled WGS sequence"/>
</dbReference>
<dbReference type="STRING" id="1802129.A3J04_02235"/>
<evidence type="ECO:0000313" key="3">
    <source>
        <dbReference type="Proteomes" id="UP000177954"/>
    </source>
</evidence>
<evidence type="ECO:0000259" key="1">
    <source>
        <dbReference type="SMART" id="SM01321"/>
    </source>
</evidence>
<reference evidence="2 3" key="1">
    <citation type="journal article" date="2016" name="Nat. Commun.">
        <title>Thousands of microbial genomes shed light on interconnected biogeochemical processes in an aquifer system.</title>
        <authorList>
            <person name="Anantharaman K."/>
            <person name="Brown C.T."/>
            <person name="Hug L.A."/>
            <person name="Sharon I."/>
            <person name="Castelle C.J."/>
            <person name="Probst A.J."/>
            <person name="Thomas B.C."/>
            <person name="Singh A."/>
            <person name="Wilkins M.J."/>
            <person name="Karaoz U."/>
            <person name="Brodie E.L."/>
            <person name="Williams K.H."/>
            <person name="Hubbard S.S."/>
            <person name="Banfield J.F."/>
        </authorList>
    </citation>
    <scope>NUCLEOTIDE SEQUENCE [LARGE SCALE GENOMIC DNA]</scope>
</reference>
<dbReference type="GO" id="GO:0004803">
    <property type="term" value="F:transposase activity"/>
    <property type="evidence" value="ECO:0007669"/>
    <property type="project" value="InterPro"/>
</dbReference>
<dbReference type="PANTHER" id="PTHR34322:SF2">
    <property type="entry name" value="TRANSPOSASE IS200-LIKE DOMAIN-CONTAINING PROTEIN"/>
    <property type="match status" value="1"/>
</dbReference>
<dbReference type="Gene3D" id="3.30.70.1290">
    <property type="entry name" value="Transposase IS200-like"/>
    <property type="match status" value="1"/>
</dbReference>
<dbReference type="AlphaFoldDB" id="A0A1G2GYG8"/>
<organism evidence="2 3">
    <name type="scientific">Candidatus Ryanbacteria bacterium RIFCSPLOWO2_02_FULL_47_14</name>
    <dbReference type="NCBI Taxonomy" id="1802129"/>
    <lineage>
        <taxon>Bacteria</taxon>
        <taxon>Candidatus Ryaniibacteriota</taxon>
    </lineage>
</organism>
<dbReference type="SMART" id="SM01321">
    <property type="entry name" value="Y1_Tnp"/>
    <property type="match status" value="1"/>
</dbReference>
<protein>
    <recommendedName>
        <fullName evidence="1">Transposase IS200-like domain-containing protein</fullName>
    </recommendedName>
</protein>
<evidence type="ECO:0000313" key="2">
    <source>
        <dbReference type="EMBL" id="OGZ55242.1"/>
    </source>
</evidence>
<proteinExistence type="predicted"/>
<dbReference type="GO" id="GO:0003677">
    <property type="term" value="F:DNA binding"/>
    <property type="evidence" value="ECO:0007669"/>
    <property type="project" value="InterPro"/>
</dbReference>
<name>A0A1G2GYG8_9BACT</name>
<dbReference type="InterPro" id="IPR036515">
    <property type="entry name" value="Transposase_17_sf"/>
</dbReference>
<accession>A0A1G2GYG8</accession>
<dbReference type="InterPro" id="IPR002686">
    <property type="entry name" value="Transposase_17"/>
</dbReference>
<comment type="caution">
    <text evidence="2">The sequence shown here is derived from an EMBL/GenBank/DDBJ whole genome shotgun (WGS) entry which is preliminary data.</text>
</comment>
<feature type="domain" description="Transposase IS200-like" evidence="1">
    <location>
        <begin position="7"/>
        <end position="154"/>
    </location>
</feature>
<sequence>MPRAKLAPGERFHIYNRGLEKRAMFHDDTDYARMLFYILFLQSPVPVHNISRIVAGFRKNGIFAAAPETLERLIKNRTVELELFSLMPNHFHLGVRERKKGGISSYLQRVQIALTKYYNIRYKRSGYLLQGPFQSVHVETNEQFLHLSAYVHRNARELSRWKLKEHRYPWSSYQDYITENRWGKLLVTKAIAEQFSSLSEYKHFVETSGTKADKYET</sequence>
<dbReference type="SUPFAM" id="SSF143422">
    <property type="entry name" value="Transposase IS200-like"/>
    <property type="match status" value="1"/>
</dbReference>
<dbReference type="PANTHER" id="PTHR34322">
    <property type="entry name" value="TRANSPOSASE, Y1_TNP DOMAIN-CONTAINING"/>
    <property type="match status" value="1"/>
</dbReference>
<dbReference type="GO" id="GO:0006313">
    <property type="term" value="P:DNA transposition"/>
    <property type="evidence" value="ECO:0007669"/>
    <property type="project" value="InterPro"/>
</dbReference>
<gene>
    <name evidence="2" type="ORF">A3J04_02235</name>
</gene>